<dbReference type="OrthoDB" id="9804286at2"/>
<organism evidence="3 4">
    <name type="scientific">Thalassotalea litorea</name>
    <dbReference type="NCBI Taxonomy" id="2020715"/>
    <lineage>
        <taxon>Bacteria</taxon>
        <taxon>Pseudomonadati</taxon>
        <taxon>Pseudomonadota</taxon>
        <taxon>Gammaproteobacteria</taxon>
        <taxon>Alteromonadales</taxon>
        <taxon>Colwelliaceae</taxon>
        <taxon>Thalassotalea</taxon>
    </lineage>
</organism>
<sequence length="250" mass="27194">MLTTQEQLRYSRQTLVSGFGESGQIALQNACVLVVGIGGLGNPVSQYLVSAGIGKIILCDGDSIDVSNLPRQILFDDSVLADNKAETAANRLEQSNPECNIEVVDEMLDDELADYYISQADIVIDCTDNVASRYTLNAWCLKHQTPLVIGAATGLDGQHFFIDPKQQDSACYQCLFPETQQAPVQNCQTIGIIGPVLAIVGGMQSLTAIKYLVGMKTFNNRLELFDGAYQSWQSFTVQKQPNCPACANTQ</sequence>
<dbReference type="Pfam" id="PF00899">
    <property type="entry name" value="ThiF"/>
    <property type="match status" value="1"/>
</dbReference>
<name>A0A5R9IWV8_9GAMM</name>
<dbReference type="Proteomes" id="UP000307790">
    <property type="component" value="Unassembled WGS sequence"/>
</dbReference>
<protein>
    <submittedName>
        <fullName evidence="3">HesA/MoeB/ThiF family protein</fullName>
    </submittedName>
</protein>
<dbReference type="GO" id="GO:0008146">
    <property type="term" value="F:sulfotransferase activity"/>
    <property type="evidence" value="ECO:0007669"/>
    <property type="project" value="TreeGrafter"/>
</dbReference>
<proteinExistence type="inferred from homology"/>
<dbReference type="GO" id="GO:0008641">
    <property type="term" value="F:ubiquitin-like modifier activating enzyme activity"/>
    <property type="evidence" value="ECO:0007669"/>
    <property type="project" value="InterPro"/>
</dbReference>
<dbReference type="PANTHER" id="PTHR10953">
    <property type="entry name" value="UBIQUITIN-ACTIVATING ENZYME E1"/>
    <property type="match status" value="1"/>
</dbReference>
<dbReference type="GO" id="GO:0005829">
    <property type="term" value="C:cytosol"/>
    <property type="evidence" value="ECO:0007669"/>
    <property type="project" value="TreeGrafter"/>
</dbReference>
<dbReference type="InterPro" id="IPR045886">
    <property type="entry name" value="ThiF/MoeB/HesA"/>
</dbReference>
<dbReference type="AlphaFoldDB" id="A0A5R9IWV8"/>
<dbReference type="FunFam" id="3.40.50.720:FF:000080">
    <property type="entry name" value="Thiazole biosynthesis adenylyltransferase ThiF"/>
    <property type="match status" value="1"/>
</dbReference>
<comment type="caution">
    <text evidence="3">The sequence shown here is derived from an EMBL/GenBank/DDBJ whole genome shotgun (WGS) entry which is preliminary data.</text>
</comment>
<feature type="domain" description="THIF-type NAD/FAD binding fold" evidence="2">
    <location>
        <begin position="10"/>
        <end position="245"/>
    </location>
</feature>
<dbReference type="Gene3D" id="3.40.50.720">
    <property type="entry name" value="NAD(P)-binding Rossmann-like Domain"/>
    <property type="match status" value="1"/>
</dbReference>
<reference evidence="3 4" key="1">
    <citation type="submission" date="2019-05" db="EMBL/GenBank/DDBJ databases">
        <title>Genome sequences of Thalassotalea litorea 1K03283.</title>
        <authorList>
            <person name="Zhang D."/>
        </authorList>
    </citation>
    <scope>NUCLEOTIDE SEQUENCE [LARGE SCALE GENOMIC DNA]</scope>
    <source>
        <strain evidence="3 4">MCCC 1K03283</strain>
    </source>
</reference>
<evidence type="ECO:0000313" key="4">
    <source>
        <dbReference type="Proteomes" id="UP000307790"/>
    </source>
</evidence>
<dbReference type="SUPFAM" id="SSF69572">
    <property type="entry name" value="Activating enzymes of the ubiquitin-like proteins"/>
    <property type="match status" value="1"/>
</dbReference>
<comment type="similarity">
    <text evidence="1">Belongs to the HesA/MoeB/ThiF family.</text>
</comment>
<evidence type="ECO:0000259" key="2">
    <source>
        <dbReference type="Pfam" id="PF00899"/>
    </source>
</evidence>
<dbReference type="InterPro" id="IPR000594">
    <property type="entry name" value="ThiF_NAD_FAD-bd"/>
</dbReference>
<dbReference type="InterPro" id="IPR035985">
    <property type="entry name" value="Ubiquitin-activating_enz"/>
</dbReference>
<dbReference type="CDD" id="cd00757">
    <property type="entry name" value="ThiF_MoeB_HesA_family"/>
    <property type="match status" value="1"/>
</dbReference>
<dbReference type="GO" id="GO:0016779">
    <property type="term" value="F:nucleotidyltransferase activity"/>
    <property type="evidence" value="ECO:0007669"/>
    <property type="project" value="TreeGrafter"/>
</dbReference>
<dbReference type="EMBL" id="VCBC01000005">
    <property type="protein sequence ID" value="TLU66408.1"/>
    <property type="molecule type" value="Genomic_DNA"/>
</dbReference>
<dbReference type="GO" id="GO:0004792">
    <property type="term" value="F:thiosulfate-cyanide sulfurtransferase activity"/>
    <property type="evidence" value="ECO:0007669"/>
    <property type="project" value="TreeGrafter"/>
</dbReference>
<accession>A0A5R9IWV8</accession>
<keyword evidence="4" id="KW-1185">Reference proteome</keyword>
<dbReference type="PANTHER" id="PTHR10953:SF102">
    <property type="entry name" value="ADENYLYLTRANSFERASE AND SULFURTRANSFERASE MOCS3"/>
    <property type="match status" value="1"/>
</dbReference>
<evidence type="ECO:0000256" key="1">
    <source>
        <dbReference type="ARBA" id="ARBA00009919"/>
    </source>
</evidence>
<dbReference type="RefSeq" id="WP_138319283.1">
    <property type="nucleotide sequence ID" value="NZ_VCBC01000005.1"/>
</dbReference>
<gene>
    <name evidence="3" type="ORF">FE810_06885</name>
</gene>
<evidence type="ECO:0000313" key="3">
    <source>
        <dbReference type="EMBL" id="TLU66408.1"/>
    </source>
</evidence>